<evidence type="ECO:0000313" key="4">
    <source>
        <dbReference type="Proteomes" id="UP000054703"/>
    </source>
</evidence>
<evidence type="ECO:0000256" key="1">
    <source>
        <dbReference type="SAM" id="Coils"/>
    </source>
</evidence>
<dbReference type="AlphaFoldDB" id="A0A0W0YQE0"/>
<keyword evidence="1" id="KW-0175">Coiled coil</keyword>
<dbReference type="OrthoDB" id="5652263at2"/>
<comment type="caution">
    <text evidence="3">The sequence shown here is derived from an EMBL/GenBank/DDBJ whole genome shotgun (WGS) entry which is preliminary data.</text>
</comment>
<dbReference type="Pfam" id="PF07813">
    <property type="entry name" value="LTXXQ"/>
    <property type="match status" value="1"/>
</dbReference>
<feature type="chain" id="PRO_5006917842" evidence="2">
    <location>
        <begin position="24"/>
        <end position="147"/>
    </location>
</feature>
<dbReference type="GO" id="GO:0042597">
    <property type="term" value="C:periplasmic space"/>
    <property type="evidence" value="ECO:0007669"/>
    <property type="project" value="InterPro"/>
</dbReference>
<dbReference type="STRING" id="45074.Lsan_2447"/>
<reference evidence="3 4" key="1">
    <citation type="submission" date="2015-11" db="EMBL/GenBank/DDBJ databases">
        <title>Genomic analysis of 38 Legionella species identifies large and diverse effector repertoires.</title>
        <authorList>
            <person name="Burstein D."/>
            <person name="Amaro F."/>
            <person name="Zusman T."/>
            <person name="Lifshitz Z."/>
            <person name="Cohen O."/>
            <person name="Gilbert J.A."/>
            <person name="Pupko T."/>
            <person name="Shuman H.A."/>
            <person name="Segal G."/>
        </authorList>
    </citation>
    <scope>NUCLEOTIDE SEQUENCE [LARGE SCALE GENOMIC DNA]</scope>
    <source>
        <strain evidence="3 4">SC-63-C7</strain>
    </source>
</reference>
<dbReference type="Proteomes" id="UP000054703">
    <property type="component" value="Unassembled WGS sequence"/>
</dbReference>
<dbReference type="PATRIC" id="fig|45074.5.peg.2621"/>
<protein>
    <submittedName>
        <fullName evidence="3">16 kD immunogenic protein</fullName>
    </submittedName>
</protein>
<keyword evidence="2" id="KW-0732">Signal</keyword>
<feature type="coiled-coil region" evidence="1">
    <location>
        <begin position="53"/>
        <end position="80"/>
    </location>
</feature>
<dbReference type="Gene3D" id="1.20.120.1490">
    <property type="match status" value="1"/>
</dbReference>
<dbReference type="EMBL" id="LNYU01000056">
    <property type="protein sequence ID" value="KTD59096.1"/>
    <property type="molecule type" value="Genomic_DNA"/>
</dbReference>
<dbReference type="RefSeq" id="WP_058514537.1">
    <property type="nucleotide sequence ID" value="NZ_CAAAIH010000068.1"/>
</dbReference>
<feature type="signal peptide" evidence="2">
    <location>
        <begin position="1"/>
        <end position="23"/>
    </location>
</feature>
<gene>
    <name evidence="3" type="ORF">Lsan_2447</name>
</gene>
<accession>A0A0W0YQE0</accession>
<name>A0A0W0YQE0_9GAMM</name>
<keyword evidence="4" id="KW-1185">Reference proteome</keyword>
<proteinExistence type="predicted"/>
<evidence type="ECO:0000313" key="3">
    <source>
        <dbReference type="EMBL" id="KTD59096.1"/>
    </source>
</evidence>
<organism evidence="3 4">
    <name type="scientific">Legionella santicrucis</name>
    <dbReference type="NCBI Taxonomy" id="45074"/>
    <lineage>
        <taxon>Bacteria</taxon>
        <taxon>Pseudomonadati</taxon>
        <taxon>Pseudomonadota</taxon>
        <taxon>Gammaproteobacteria</taxon>
        <taxon>Legionellales</taxon>
        <taxon>Legionellaceae</taxon>
        <taxon>Legionella</taxon>
    </lineage>
</organism>
<sequence>MYKKIAQTVLFACTLVLSPVVLAHSCGCGEGLKHMVNSLKLDDSQKAKIKPILEQLASTIKNDASQMKDLEQQLQQQSESATMDQATVDSLIDKKTKLIGDMIKAKVTAKNQIYSVLNSQQKTELQSKMKKMEEKMAEKFKSCHDDD</sequence>
<dbReference type="InterPro" id="IPR012899">
    <property type="entry name" value="LTXXQ"/>
</dbReference>
<evidence type="ECO:0000256" key="2">
    <source>
        <dbReference type="SAM" id="SignalP"/>
    </source>
</evidence>